<evidence type="ECO:0000313" key="4">
    <source>
        <dbReference type="Proteomes" id="UP000265916"/>
    </source>
</evidence>
<gene>
    <name evidence="3" type="ORF">CKF58_04650</name>
</gene>
<dbReference type="Pfam" id="PF09335">
    <property type="entry name" value="VTT_dom"/>
    <property type="match status" value="1"/>
</dbReference>
<keyword evidence="4" id="KW-1185">Reference proteome</keyword>
<dbReference type="OrthoDB" id="9810270at2"/>
<feature type="transmembrane region" description="Helical" evidence="1">
    <location>
        <begin position="20"/>
        <end position="39"/>
    </location>
</feature>
<feature type="transmembrane region" description="Helical" evidence="1">
    <location>
        <begin position="118"/>
        <end position="141"/>
    </location>
</feature>
<feature type="domain" description="VTT" evidence="2">
    <location>
        <begin position="57"/>
        <end position="168"/>
    </location>
</feature>
<accession>A0A3A1YHT9</accession>
<name>A0A3A1YHT9_9GAMM</name>
<evidence type="ECO:0000256" key="1">
    <source>
        <dbReference type="SAM" id="Phobius"/>
    </source>
</evidence>
<comment type="caution">
    <text evidence="3">The sequence shown here is derived from an EMBL/GenBank/DDBJ whole genome shotgun (WGS) entry which is preliminary data.</text>
</comment>
<dbReference type="Proteomes" id="UP000265916">
    <property type="component" value="Unassembled WGS sequence"/>
</dbReference>
<dbReference type="AlphaFoldDB" id="A0A3A1YHT9"/>
<dbReference type="InterPro" id="IPR032816">
    <property type="entry name" value="VTT_dom"/>
</dbReference>
<dbReference type="InterPro" id="IPR051311">
    <property type="entry name" value="DedA_domain"/>
</dbReference>
<reference evidence="3 4" key="1">
    <citation type="submission" date="2017-08" db="EMBL/GenBank/DDBJ databases">
        <title>Reclassification of Bisgaard taxon 37 and 44.</title>
        <authorList>
            <person name="Christensen H."/>
        </authorList>
    </citation>
    <scope>NUCLEOTIDE SEQUENCE [LARGE SCALE GENOMIC DNA]</scope>
    <source>
        <strain evidence="3 4">111</strain>
    </source>
</reference>
<evidence type="ECO:0000259" key="2">
    <source>
        <dbReference type="Pfam" id="PF09335"/>
    </source>
</evidence>
<dbReference type="GO" id="GO:0005886">
    <property type="term" value="C:plasma membrane"/>
    <property type="evidence" value="ECO:0007669"/>
    <property type="project" value="TreeGrafter"/>
</dbReference>
<feature type="transmembrane region" description="Helical" evidence="1">
    <location>
        <begin position="147"/>
        <end position="169"/>
    </location>
</feature>
<keyword evidence="1" id="KW-0472">Membrane</keyword>
<sequence>MGMIKKLYDRTMYYAGHKNANTFLCIYSFLEAIILPIPIDVLVGPIAMQKPKQAFRLAFYAAFFSLLGGCVGYALGMFFEDVAAHIFALITNEPVTAQTIHESATFAKIEEFLDKHGILSIILVGFTPLPFKIFTIVFGFFHYNFLVFIGLSFISRLVRFLIVTYLFAYFGQKYRQQIENIINKSGWIILIVAIVGFLLYYTLK</sequence>
<feature type="transmembrane region" description="Helical" evidence="1">
    <location>
        <begin position="181"/>
        <end position="203"/>
    </location>
</feature>
<dbReference type="EMBL" id="NRJG01000080">
    <property type="protein sequence ID" value="RIY37823.1"/>
    <property type="molecule type" value="Genomic_DNA"/>
</dbReference>
<keyword evidence="1" id="KW-0812">Transmembrane</keyword>
<keyword evidence="1" id="KW-1133">Transmembrane helix</keyword>
<dbReference type="PANTHER" id="PTHR42709">
    <property type="entry name" value="ALKALINE PHOSPHATASE LIKE PROTEIN"/>
    <property type="match status" value="1"/>
</dbReference>
<protein>
    <recommendedName>
        <fullName evidence="2">VTT domain-containing protein</fullName>
    </recommendedName>
</protein>
<feature type="transmembrane region" description="Helical" evidence="1">
    <location>
        <begin position="59"/>
        <end position="79"/>
    </location>
</feature>
<organism evidence="3 4">
    <name type="scientific">Psittacicella hinzii</name>
    <dbReference type="NCBI Taxonomy" id="2028575"/>
    <lineage>
        <taxon>Bacteria</taxon>
        <taxon>Pseudomonadati</taxon>
        <taxon>Pseudomonadota</taxon>
        <taxon>Gammaproteobacteria</taxon>
        <taxon>Pasteurellales</taxon>
        <taxon>Psittacicellaceae</taxon>
        <taxon>Psittacicella</taxon>
    </lineage>
</organism>
<evidence type="ECO:0000313" key="3">
    <source>
        <dbReference type="EMBL" id="RIY37823.1"/>
    </source>
</evidence>
<dbReference type="PANTHER" id="PTHR42709:SF11">
    <property type="entry name" value="DEDA FAMILY PROTEIN"/>
    <property type="match status" value="1"/>
</dbReference>
<proteinExistence type="predicted"/>